<evidence type="ECO:0000313" key="2">
    <source>
        <dbReference type="Proteomes" id="UP000319148"/>
    </source>
</evidence>
<dbReference type="Gene3D" id="3.40.50.300">
    <property type="entry name" value="P-loop containing nucleotide triphosphate hydrolases"/>
    <property type="match status" value="1"/>
</dbReference>
<evidence type="ECO:0000313" key="1">
    <source>
        <dbReference type="EMBL" id="TPD63000.1"/>
    </source>
</evidence>
<accession>A0A501PR43</accession>
<evidence type="ECO:0008006" key="3">
    <source>
        <dbReference type="Google" id="ProtNLM"/>
    </source>
</evidence>
<dbReference type="EMBL" id="VFIY01000004">
    <property type="protein sequence ID" value="TPD63000.1"/>
    <property type="molecule type" value="Genomic_DNA"/>
</dbReference>
<proteinExistence type="predicted"/>
<organism evidence="1 2">
    <name type="scientific">Emcibacter nanhaiensis</name>
    <dbReference type="NCBI Taxonomy" id="1505037"/>
    <lineage>
        <taxon>Bacteria</taxon>
        <taxon>Pseudomonadati</taxon>
        <taxon>Pseudomonadota</taxon>
        <taxon>Alphaproteobacteria</taxon>
        <taxon>Emcibacterales</taxon>
        <taxon>Emcibacteraceae</taxon>
        <taxon>Emcibacter</taxon>
    </lineage>
</organism>
<name>A0A501PR43_9PROT</name>
<protein>
    <recommendedName>
        <fullName evidence="3">ATP-binding protein</fullName>
    </recommendedName>
</protein>
<dbReference type="InterPro" id="IPR027417">
    <property type="entry name" value="P-loop_NTPase"/>
</dbReference>
<dbReference type="OrthoDB" id="7365617at2"/>
<dbReference type="AlphaFoldDB" id="A0A501PR43"/>
<reference evidence="2" key="1">
    <citation type="submission" date="2019-06" db="EMBL/GenBank/DDBJ databases">
        <title>The complete genome of Emcibacter congregatus ZYLT.</title>
        <authorList>
            <person name="Zhao Z."/>
        </authorList>
    </citation>
    <scope>NUCLEOTIDE SEQUENCE [LARGE SCALE GENOMIC DNA]</scope>
    <source>
        <strain evidence="2">MCCC 1A06723</strain>
    </source>
</reference>
<sequence>MDGYVVSIFAQRGAGKSTLMDQIIRPLPRVVVFDFLDTRAESARKMGMTHTTSLQEFMELVKVGYGDGFKVWYQPPAAPKKQQEALSKMSHILWDIQKKQREATGDMAMITVGVDEMSQSFPVTKLPDGLDGFNLLLTAGRHYGFNIIGASQRPAQVSTEFRSAAEVKYFLQLSEPRDLEVVGQTIGKDQIDRVKNLQKLEFIRSRLGKIETGKTMFF</sequence>
<keyword evidence="2" id="KW-1185">Reference proteome</keyword>
<dbReference type="SUPFAM" id="SSF52540">
    <property type="entry name" value="P-loop containing nucleoside triphosphate hydrolases"/>
    <property type="match status" value="1"/>
</dbReference>
<dbReference type="Proteomes" id="UP000319148">
    <property type="component" value="Unassembled WGS sequence"/>
</dbReference>
<gene>
    <name evidence="1" type="ORF">FIV46_02670</name>
</gene>
<dbReference type="RefSeq" id="WP_139938250.1">
    <property type="nucleotide sequence ID" value="NZ_JBHSYP010000022.1"/>
</dbReference>
<comment type="caution">
    <text evidence="1">The sequence shown here is derived from an EMBL/GenBank/DDBJ whole genome shotgun (WGS) entry which is preliminary data.</text>
</comment>